<dbReference type="SUPFAM" id="SSF51905">
    <property type="entry name" value="FAD/NAD(P)-binding domain"/>
    <property type="match status" value="1"/>
</dbReference>
<dbReference type="Proteomes" id="UP001611548">
    <property type="component" value="Unassembled WGS sequence"/>
</dbReference>
<protein>
    <submittedName>
        <fullName evidence="2">NAD(P)/FAD-dependent oxidoreductase</fullName>
    </submittedName>
</protein>
<organism evidence="2 3">
    <name type="scientific">Streptomyces pathocidini</name>
    <dbReference type="NCBI Taxonomy" id="1650571"/>
    <lineage>
        <taxon>Bacteria</taxon>
        <taxon>Bacillati</taxon>
        <taxon>Actinomycetota</taxon>
        <taxon>Actinomycetes</taxon>
        <taxon>Kitasatosporales</taxon>
        <taxon>Streptomycetaceae</taxon>
        <taxon>Streptomyces</taxon>
    </lineage>
</organism>
<dbReference type="Gene3D" id="3.50.50.60">
    <property type="entry name" value="FAD/NAD(P)-binding domain"/>
    <property type="match status" value="1"/>
</dbReference>
<evidence type="ECO:0000313" key="3">
    <source>
        <dbReference type="Proteomes" id="UP001611548"/>
    </source>
</evidence>
<dbReference type="InterPro" id="IPR050464">
    <property type="entry name" value="Zeta_carotene_desat/Oxidored"/>
</dbReference>
<dbReference type="PANTHER" id="PTHR42923:SF17">
    <property type="entry name" value="AMINE OXIDASE DOMAIN-CONTAINING PROTEIN"/>
    <property type="match status" value="1"/>
</dbReference>
<keyword evidence="3" id="KW-1185">Reference proteome</keyword>
<name>A0ABW7UKF9_9ACTN</name>
<proteinExistence type="predicted"/>
<sequence>MAETAAVVGAGVSGLTAAHILRRSHDVTLFEAQPRAGGHAHTHDVPRADGAALPVDTGFMVFNTRNYPQLTRLFQEVGVRTQGSDMSMSLTCERCPIAYLTGSALRTAPACPDGFPAARWSRLADEARWFAALARSTLADPAADATTLGELLDAHGHSAVFADHLVLPLVSALWSCGAATARDYPARFLFRFLDHHGLLPGGAAVRWRTVTGGSRAYVRRVLAGLPDVRLGQPVRSVRRVAGGVEVRDARDRVLRYDRAVLAVHAGQALQLLADPTAQEKAVLGAIPYVANEAVLHTDSSLLPAEERLRASWNVRRTAGDRRPDAPVLISYHLNRLQRLAGPADYVVTLNPGRRVREERVIERMVYEHPVHTPSSVAARERLPGLNGPRLAFAGAYQGWAFHEDGCASGVRAAAALGSEW</sequence>
<dbReference type="InterPro" id="IPR036188">
    <property type="entry name" value="FAD/NAD-bd_sf"/>
</dbReference>
<evidence type="ECO:0000313" key="2">
    <source>
        <dbReference type="EMBL" id="MFI1963158.1"/>
    </source>
</evidence>
<dbReference type="InterPro" id="IPR002937">
    <property type="entry name" value="Amino_oxidase"/>
</dbReference>
<dbReference type="EMBL" id="JBIRWE010000001">
    <property type="protein sequence ID" value="MFI1963158.1"/>
    <property type="molecule type" value="Genomic_DNA"/>
</dbReference>
<dbReference type="RefSeq" id="WP_055472056.1">
    <property type="nucleotide sequence ID" value="NZ_JBIRWE010000001.1"/>
</dbReference>
<feature type="domain" description="Amine oxidase" evidence="1">
    <location>
        <begin position="12"/>
        <end position="296"/>
    </location>
</feature>
<dbReference type="Pfam" id="PF01593">
    <property type="entry name" value="Amino_oxidase"/>
    <property type="match status" value="1"/>
</dbReference>
<reference evidence="2 3" key="1">
    <citation type="submission" date="2024-10" db="EMBL/GenBank/DDBJ databases">
        <title>The Natural Products Discovery Center: Release of the First 8490 Sequenced Strains for Exploring Actinobacteria Biosynthetic Diversity.</title>
        <authorList>
            <person name="Kalkreuter E."/>
            <person name="Kautsar S.A."/>
            <person name="Yang D."/>
            <person name="Bader C.D."/>
            <person name="Teijaro C.N."/>
            <person name="Fluegel L."/>
            <person name="Davis C.M."/>
            <person name="Simpson J.R."/>
            <person name="Lauterbach L."/>
            <person name="Steele A.D."/>
            <person name="Gui C."/>
            <person name="Meng S."/>
            <person name="Li G."/>
            <person name="Viehrig K."/>
            <person name="Ye F."/>
            <person name="Su P."/>
            <person name="Kiefer A.F."/>
            <person name="Nichols A."/>
            <person name="Cepeda A.J."/>
            <person name="Yan W."/>
            <person name="Fan B."/>
            <person name="Jiang Y."/>
            <person name="Adhikari A."/>
            <person name="Zheng C.-J."/>
            <person name="Schuster L."/>
            <person name="Cowan T.M."/>
            <person name="Smanski M.J."/>
            <person name="Chevrette M.G."/>
            <person name="De Carvalho L.P.S."/>
            <person name="Shen B."/>
        </authorList>
    </citation>
    <scope>NUCLEOTIDE SEQUENCE [LARGE SCALE GENOMIC DNA]</scope>
    <source>
        <strain evidence="2 3">NPDC020327</strain>
    </source>
</reference>
<accession>A0ABW7UKF9</accession>
<gene>
    <name evidence="2" type="ORF">ACH429_03295</name>
</gene>
<comment type="caution">
    <text evidence="2">The sequence shown here is derived from an EMBL/GenBank/DDBJ whole genome shotgun (WGS) entry which is preliminary data.</text>
</comment>
<evidence type="ECO:0000259" key="1">
    <source>
        <dbReference type="Pfam" id="PF01593"/>
    </source>
</evidence>
<dbReference type="PANTHER" id="PTHR42923">
    <property type="entry name" value="PROTOPORPHYRINOGEN OXIDASE"/>
    <property type="match status" value="1"/>
</dbReference>